<reference evidence="1" key="1">
    <citation type="journal article" date="2022" name="Int. J. Mol. Sci.">
        <title>Draft Genome of Tanacetum Coccineum: Genomic Comparison of Closely Related Tanacetum-Family Plants.</title>
        <authorList>
            <person name="Yamashiro T."/>
            <person name="Shiraishi A."/>
            <person name="Nakayama K."/>
            <person name="Satake H."/>
        </authorList>
    </citation>
    <scope>NUCLEOTIDE SEQUENCE</scope>
</reference>
<accession>A0ABQ5FXU9</accession>
<gene>
    <name evidence="1" type="ORF">Tco_1019701</name>
</gene>
<sequence length="250" mass="28508">MKNSRCFLQWETVITNVDNDVDDSPENDLALNVDHVFEADECDAFDSDVDEGPTSQTMFMASLTSEDPIYDEAGPSYDSNNPFEVQDHDTFVDHMDEYHEVHEMQNDVQHNYVVDSDADYTSDSNIIPYDQYVEDNEEHVVQSNVSSVRNDALMSILDEMHEQVFLAKVQFRRTSLTGFPTQSIRSSNAIALDSPYLLVSLPERLKADNTSPTKSLFDVGSRRISIVTVNTKEYHSDVLAIITRIMRRTF</sequence>
<name>A0ABQ5FXU9_9ASTR</name>
<keyword evidence="2" id="KW-1185">Reference proteome</keyword>
<dbReference type="Proteomes" id="UP001151760">
    <property type="component" value="Unassembled WGS sequence"/>
</dbReference>
<proteinExistence type="predicted"/>
<reference evidence="1" key="2">
    <citation type="submission" date="2022-01" db="EMBL/GenBank/DDBJ databases">
        <authorList>
            <person name="Yamashiro T."/>
            <person name="Shiraishi A."/>
            <person name="Satake H."/>
            <person name="Nakayama K."/>
        </authorList>
    </citation>
    <scope>NUCLEOTIDE SEQUENCE</scope>
</reference>
<organism evidence="1 2">
    <name type="scientific">Tanacetum coccineum</name>
    <dbReference type="NCBI Taxonomy" id="301880"/>
    <lineage>
        <taxon>Eukaryota</taxon>
        <taxon>Viridiplantae</taxon>
        <taxon>Streptophyta</taxon>
        <taxon>Embryophyta</taxon>
        <taxon>Tracheophyta</taxon>
        <taxon>Spermatophyta</taxon>
        <taxon>Magnoliopsida</taxon>
        <taxon>eudicotyledons</taxon>
        <taxon>Gunneridae</taxon>
        <taxon>Pentapetalae</taxon>
        <taxon>asterids</taxon>
        <taxon>campanulids</taxon>
        <taxon>Asterales</taxon>
        <taxon>Asteraceae</taxon>
        <taxon>Asteroideae</taxon>
        <taxon>Anthemideae</taxon>
        <taxon>Anthemidinae</taxon>
        <taxon>Tanacetum</taxon>
    </lineage>
</organism>
<dbReference type="EMBL" id="BQNB010017878">
    <property type="protein sequence ID" value="GJT68221.1"/>
    <property type="molecule type" value="Genomic_DNA"/>
</dbReference>
<protein>
    <submittedName>
        <fullName evidence="1">Uncharacterized protein</fullName>
    </submittedName>
</protein>
<comment type="caution">
    <text evidence="1">The sequence shown here is derived from an EMBL/GenBank/DDBJ whole genome shotgun (WGS) entry which is preliminary data.</text>
</comment>
<evidence type="ECO:0000313" key="2">
    <source>
        <dbReference type="Proteomes" id="UP001151760"/>
    </source>
</evidence>
<evidence type="ECO:0000313" key="1">
    <source>
        <dbReference type="EMBL" id="GJT68221.1"/>
    </source>
</evidence>